<comment type="caution">
    <text evidence="14">The sequence shown here is derived from an EMBL/GenBank/DDBJ whole genome shotgun (WGS) entry which is preliminary data.</text>
</comment>
<keyword evidence="4 9" id="KW-0547">Nucleotide-binding</keyword>
<accession>A0A943D8X8</accession>
<proteinExistence type="predicted"/>
<comment type="catalytic activity">
    <reaction evidence="8">
        <text>L-seryl-[protein] + ATP = O-phospho-L-seryl-[protein] + ADP + H(+)</text>
        <dbReference type="Rhea" id="RHEA:17989"/>
        <dbReference type="Rhea" id="RHEA-COMP:9863"/>
        <dbReference type="Rhea" id="RHEA-COMP:11604"/>
        <dbReference type="ChEBI" id="CHEBI:15378"/>
        <dbReference type="ChEBI" id="CHEBI:29999"/>
        <dbReference type="ChEBI" id="CHEBI:30616"/>
        <dbReference type="ChEBI" id="CHEBI:83421"/>
        <dbReference type="ChEBI" id="CHEBI:456216"/>
        <dbReference type="EC" id="2.7.11.1"/>
    </reaction>
</comment>
<feature type="domain" description="PASTA" evidence="13">
    <location>
        <begin position="513"/>
        <end position="576"/>
    </location>
</feature>
<protein>
    <recommendedName>
        <fullName evidence="1">non-specific serine/threonine protein kinase</fullName>
        <ecNumber evidence="1">2.7.11.1</ecNumber>
    </recommendedName>
</protein>
<evidence type="ECO:0000256" key="9">
    <source>
        <dbReference type="PROSITE-ProRule" id="PRU10141"/>
    </source>
</evidence>
<dbReference type="SMART" id="SM00740">
    <property type="entry name" value="PASTA"/>
    <property type="match status" value="3"/>
</dbReference>
<dbReference type="NCBIfam" id="NF033483">
    <property type="entry name" value="PknB_PASTA_kin"/>
    <property type="match status" value="1"/>
</dbReference>
<dbReference type="SMART" id="SM00220">
    <property type="entry name" value="S_TKc"/>
    <property type="match status" value="1"/>
</dbReference>
<feature type="compositionally biased region" description="Polar residues" evidence="10">
    <location>
        <begin position="607"/>
        <end position="627"/>
    </location>
</feature>
<dbReference type="AlphaFoldDB" id="A0A943D8X8"/>
<evidence type="ECO:0000256" key="10">
    <source>
        <dbReference type="SAM" id="MobiDB-lite"/>
    </source>
</evidence>
<dbReference type="PANTHER" id="PTHR43289">
    <property type="entry name" value="MITOGEN-ACTIVATED PROTEIN KINASE KINASE KINASE 20-RELATED"/>
    <property type="match status" value="1"/>
</dbReference>
<evidence type="ECO:0000259" key="12">
    <source>
        <dbReference type="PROSITE" id="PS50011"/>
    </source>
</evidence>
<dbReference type="InterPro" id="IPR000719">
    <property type="entry name" value="Prot_kinase_dom"/>
</dbReference>
<evidence type="ECO:0000313" key="14">
    <source>
        <dbReference type="EMBL" id="MBS5332260.1"/>
    </source>
</evidence>
<feature type="domain" description="PASTA" evidence="13">
    <location>
        <begin position="442"/>
        <end position="508"/>
    </location>
</feature>
<gene>
    <name evidence="14" type="primary">pknB</name>
    <name evidence="14" type="ORF">KHY36_07015</name>
</gene>
<dbReference type="EMBL" id="JAGZGG010000013">
    <property type="protein sequence ID" value="MBS5332260.1"/>
    <property type="molecule type" value="Genomic_DNA"/>
</dbReference>
<dbReference type="InterPro" id="IPR011009">
    <property type="entry name" value="Kinase-like_dom_sf"/>
</dbReference>
<dbReference type="SUPFAM" id="SSF54184">
    <property type="entry name" value="Penicillin-binding protein 2x (pbp-2x), c-terminal domain"/>
    <property type="match status" value="1"/>
</dbReference>
<keyword evidence="5 14" id="KW-0418">Kinase</keyword>
<dbReference type="PROSITE" id="PS51178">
    <property type="entry name" value="PASTA"/>
    <property type="match status" value="3"/>
</dbReference>
<evidence type="ECO:0000256" key="1">
    <source>
        <dbReference type="ARBA" id="ARBA00012513"/>
    </source>
</evidence>
<dbReference type="PROSITE" id="PS00107">
    <property type="entry name" value="PROTEIN_KINASE_ATP"/>
    <property type="match status" value="1"/>
</dbReference>
<evidence type="ECO:0000256" key="6">
    <source>
        <dbReference type="ARBA" id="ARBA00022840"/>
    </source>
</evidence>
<evidence type="ECO:0000256" key="11">
    <source>
        <dbReference type="SAM" id="Phobius"/>
    </source>
</evidence>
<feature type="region of interest" description="Disordered" evidence="10">
    <location>
        <begin position="307"/>
        <end position="334"/>
    </location>
</feature>
<dbReference type="InterPro" id="IPR005543">
    <property type="entry name" value="PASTA_dom"/>
</dbReference>
<dbReference type="PANTHER" id="PTHR43289:SF34">
    <property type="entry name" value="SERINE_THREONINE-PROTEIN KINASE YBDM-RELATED"/>
    <property type="match status" value="1"/>
</dbReference>
<evidence type="ECO:0000256" key="7">
    <source>
        <dbReference type="ARBA" id="ARBA00047899"/>
    </source>
</evidence>
<feature type="domain" description="PASTA" evidence="13">
    <location>
        <begin position="376"/>
        <end position="441"/>
    </location>
</feature>
<dbReference type="InterPro" id="IPR008271">
    <property type="entry name" value="Ser/Thr_kinase_AS"/>
</dbReference>
<dbReference type="Proteomes" id="UP000759273">
    <property type="component" value="Unassembled WGS sequence"/>
</dbReference>
<dbReference type="Pfam" id="PF00069">
    <property type="entry name" value="Pkinase"/>
    <property type="match status" value="1"/>
</dbReference>
<keyword evidence="11" id="KW-0812">Transmembrane</keyword>
<keyword evidence="2" id="KW-0723">Serine/threonine-protein kinase</keyword>
<evidence type="ECO:0000313" key="15">
    <source>
        <dbReference type="Proteomes" id="UP000759273"/>
    </source>
</evidence>
<dbReference type="PROSITE" id="PS50011">
    <property type="entry name" value="PROTEIN_KINASE_DOM"/>
    <property type="match status" value="1"/>
</dbReference>
<evidence type="ECO:0000256" key="2">
    <source>
        <dbReference type="ARBA" id="ARBA00022527"/>
    </source>
</evidence>
<feature type="domain" description="Protein kinase" evidence="12">
    <location>
        <begin position="13"/>
        <end position="279"/>
    </location>
</feature>
<evidence type="ECO:0000256" key="3">
    <source>
        <dbReference type="ARBA" id="ARBA00022679"/>
    </source>
</evidence>
<dbReference type="Gene3D" id="1.10.510.10">
    <property type="entry name" value="Transferase(Phosphotransferase) domain 1"/>
    <property type="match status" value="1"/>
</dbReference>
<feature type="region of interest" description="Disordered" evidence="10">
    <location>
        <begin position="607"/>
        <end position="633"/>
    </location>
</feature>
<dbReference type="GO" id="GO:0004674">
    <property type="term" value="F:protein serine/threonine kinase activity"/>
    <property type="evidence" value="ECO:0007669"/>
    <property type="project" value="UniProtKB-KW"/>
</dbReference>
<feature type="region of interest" description="Disordered" evidence="10">
    <location>
        <begin position="580"/>
        <end position="599"/>
    </location>
</feature>
<keyword evidence="11" id="KW-1133">Transmembrane helix</keyword>
<dbReference type="FunFam" id="1.10.510.10:FF:000021">
    <property type="entry name" value="Serine/threonine protein kinase"/>
    <property type="match status" value="1"/>
</dbReference>
<dbReference type="Gene3D" id="3.30.10.20">
    <property type="match status" value="3"/>
</dbReference>
<dbReference type="EC" id="2.7.11.1" evidence="1"/>
<evidence type="ECO:0000256" key="8">
    <source>
        <dbReference type="ARBA" id="ARBA00048679"/>
    </source>
</evidence>
<keyword evidence="11" id="KW-0472">Membrane</keyword>
<name>A0A943D8X8_9FIRM</name>
<dbReference type="SUPFAM" id="SSF56112">
    <property type="entry name" value="Protein kinase-like (PK-like)"/>
    <property type="match status" value="1"/>
</dbReference>
<reference evidence="14" key="1">
    <citation type="submission" date="2021-02" db="EMBL/GenBank/DDBJ databases">
        <title>Infant gut strain persistence is associated with maternal origin, phylogeny, and functional potential including surface adhesion and iron acquisition.</title>
        <authorList>
            <person name="Lou Y.C."/>
        </authorList>
    </citation>
    <scope>NUCLEOTIDE SEQUENCE</scope>
    <source>
        <strain evidence="14">L3_101_000M1_dasL3_101_000M1_concoct_87</strain>
    </source>
</reference>
<evidence type="ECO:0000256" key="4">
    <source>
        <dbReference type="ARBA" id="ARBA00022741"/>
    </source>
</evidence>
<dbReference type="CDD" id="cd14014">
    <property type="entry name" value="STKc_PknB_like"/>
    <property type="match status" value="1"/>
</dbReference>
<evidence type="ECO:0000259" key="13">
    <source>
        <dbReference type="PROSITE" id="PS51178"/>
    </source>
</evidence>
<feature type="transmembrane region" description="Helical" evidence="11">
    <location>
        <begin position="341"/>
        <end position="366"/>
    </location>
</feature>
<dbReference type="GO" id="GO:0005524">
    <property type="term" value="F:ATP binding"/>
    <property type="evidence" value="ECO:0007669"/>
    <property type="project" value="UniProtKB-UniRule"/>
</dbReference>
<dbReference type="PROSITE" id="PS00108">
    <property type="entry name" value="PROTEIN_KINASE_ST"/>
    <property type="match status" value="1"/>
</dbReference>
<sequence length="633" mass="69397">MDNLIGKRLDGRYSIEGLVGVGGMANVYRGTDLKTGNRIAVKVLKEEFLDNEELVRRFKNESKAISILSHPNIVKVYDVSVTDKLQYIVMEYVDGITLKEYLKQRGGALTWKEVVHFATQVLSALQHAHSKGIIHRDVKPQNIMLLADGSIKMMDFGIARFSRAQSQTVSDKAIGSVHYISPEQAKGERTDARTDIYSVGVMLYEMLSGRLPFDGDGAVSIAIMQISEKPKPLAEIAPNTPAGLRQITEKAMEKDPDKRYQSAQEMLDAIEEFKRNPSIRFEYEYRNAEDNPERNINRVVNSAKPGAKAANIRTGDARRVGTANPGRSKSGKKKKKASRGFSLFPIFFGMAVAFVIGAAILIYLIFTNSSNLLFSNRADVQIISFVGMTKDEFLATDYNSLLRAEFPEEYSSEPAGTIIRQTPKAGRTVKEKQRIVLTVSLGTQYVTIPETKNMVAEDAEQTLKDMGLRVTKKPMSDNTVANGAVVYSQPSSGETVEGGTTVILYVSRSEVAKESQVPSLTGKTIEEARNEVKGLNLSIRTVEQPSEQPEGTVLSQSPDAGTMVRKSSVITLVVSTGIPEAAVEPETPSGGDGGIQESTWWSADGSHQITQHTDGSMWNENGQQCDAQGNPIA</sequence>
<feature type="binding site" evidence="9">
    <location>
        <position position="42"/>
    </location>
    <ligand>
        <name>ATP</name>
        <dbReference type="ChEBI" id="CHEBI:30616"/>
    </ligand>
</feature>
<organism evidence="14 15">
    <name type="scientific">Subdoligranulum variabile</name>
    <dbReference type="NCBI Taxonomy" id="214851"/>
    <lineage>
        <taxon>Bacteria</taxon>
        <taxon>Bacillati</taxon>
        <taxon>Bacillota</taxon>
        <taxon>Clostridia</taxon>
        <taxon>Eubacteriales</taxon>
        <taxon>Oscillospiraceae</taxon>
        <taxon>Subdoligranulum</taxon>
    </lineage>
</organism>
<evidence type="ECO:0000256" key="5">
    <source>
        <dbReference type="ARBA" id="ARBA00022777"/>
    </source>
</evidence>
<dbReference type="Pfam" id="PF03793">
    <property type="entry name" value="PASTA"/>
    <property type="match status" value="3"/>
</dbReference>
<dbReference type="Gene3D" id="3.30.200.20">
    <property type="entry name" value="Phosphorylase Kinase, domain 1"/>
    <property type="match status" value="1"/>
</dbReference>
<dbReference type="CDD" id="cd06577">
    <property type="entry name" value="PASTA_pknB"/>
    <property type="match status" value="3"/>
</dbReference>
<comment type="catalytic activity">
    <reaction evidence="7">
        <text>L-threonyl-[protein] + ATP = O-phospho-L-threonyl-[protein] + ADP + H(+)</text>
        <dbReference type="Rhea" id="RHEA:46608"/>
        <dbReference type="Rhea" id="RHEA-COMP:11060"/>
        <dbReference type="Rhea" id="RHEA-COMP:11605"/>
        <dbReference type="ChEBI" id="CHEBI:15378"/>
        <dbReference type="ChEBI" id="CHEBI:30013"/>
        <dbReference type="ChEBI" id="CHEBI:30616"/>
        <dbReference type="ChEBI" id="CHEBI:61977"/>
        <dbReference type="ChEBI" id="CHEBI:456216"/>
        <dbReference type="EC" id="2.7.11.1"/>
    </reaction>
</comment>
<keyword evidence="3" id="KW-0808">Transferase</keyword>
<keyword evidence="6 9" id="KW-0067">ATP-binding</keyword>
<dbReference type="InterPro" id="IPR017441">
    <property type="entry name" value="Protein_kinase_ATP_BS"/>
</dbReference>